<dbReference type="EMBL" id="CAVLEF010000132">
    <property type="protein sequence ID" value="CAK1551719.1"/>
    <property type="molecule type" value="Genomic_DNA"/>
</dbReference>
<dbReference type="Pfam" id="PF08385">
    <property type="entry name" value="DHC_N1"/>
    <property type="match status" value="1"/>
</dbReference>
<accession>A0AAV1JTJ0</accession>
<evidence type="ECO:0000313" key="3">
    <source>
        <dbReference type="Proteomes" id="UP001497472"/>
    </source>
</evidence>
<protein>
    <recommendedName>
        <fullName evidence="1">Dynein heavy chain tail domain-containing protein</fullName>
    </recommendedName>
</protein>
<dbReference type="Proteomes" id="UP001497472">
    <property type="component" value="Unassembled WGS sequence"/>
</dbReference>
<keyword evidence="3" id="KW-1185">Reference proteome</keyword>
<organism evidence="2 3">
    <name type="scientific">Leptosia nina</name>
    <dbReference type="NCBI Taxonomy" id="320188"/>
    <lineage>
        <taxon>Eukaryota</taxon>
        <taxon>Metazoa</taxon>
        <taxon>Ecdysozoa</taxon>
        <taxon>Arthropoda</taxon>
        <taxon>Hexapoda</taxon>
        <taxon>Insecta</taxon>
        <taxon>Pterygota</taxon>
        <taxon>Neoptera</taxon>
        <taxon>Endopterygota</taxon>
        <taxon>Lepidoptera</taxon>
        <taxon>Glossata</taxon>
        <taxon>Ditrysia</taxon>
        <taxon>Papilionoidea</taxon>
        <taxon>Pieridae</taxon>
        <taxon>Pierinae</taxon>
        <taxon>Leptosia</taxon>
    </lineage>
</organism>
<gene>
    <name evidence="2" type="ORF">LNINA_LOCUS10832</name>
</gene>
<evidence type="ECO:0000313" key="2">
    <source>
        <dbReference type="EMBL" id="CAK1551719.1"/>
    </source>
</evidence>
<name>A0AAV1JTJ0_9NEOP</name>
<feature type="domain" description="Dynein heavy chain tail" evidence="1">
    <location>
        <begin position="95"/>
        <end position="550"/>
    </location>
</feature>
<sequence>MNCYCFIPKLIQTDKDKCIIFYKTVAQSLIDDDAINNINIITLNTSAEESLYQIIRQIYSPLLATGEDLYSTKLLKNLTELESNLRILTQGKNDSKTNVILSISDEVEYWKTISQLRDSTKKDREAASSFCVLFEDVCEELRSIQSGNMQEIRDSSESIAGILDDVWRYTPVLYTQERMVHIFDIVGHSLCSVIQTAVSKLEIWKPSDGLKDNQILIFLSESLNAVQMWISACKGLTDTYWPNYALHTWKGKSYVPTLCANFQRRLQQVHDIRSIYNQLSKLLTTAEKVELNTGKLFEPFEKINVWICNGPAQYWDDAVAKFSANLRPAETKIAEKLKPRLHNTSTKQMLYEFTRYKILITRPTIKHAMTNELELFVSSLLVMLKNIRRQIDSDQVDVQMYQPPEMSQIVQHVQWAKQMESKVKEIQDCVDNYLKEFEKSSEVSLLASQMLKDLKTMYTQLHEDWCRDLQAQVKDGSLQLSVDKPVVEFSKETQLMEVNFNPRLVRTELEARSLCALGLPPPAAASALDSLTTALRYARALQQVASFHNTLGERMILFHPADDAASCSRSLGSCSKSKTRILER</sequence>
<reference evidence="2 3" key="1">
    <citation type="submission" date="2023-11" db="EMBL/GenBank/DDBJ databases">
        <authorList>
            <person name="Okamura Y."/>
        </authorList>
    </citation>
    <scope>NUCLEOTIDE SEQUENCE [LARGE SCALE GENOMIC DNA]</scope>
</reference>
<proteinExistence type="predicted"/>
<dbReference type="InterPro" id="IPR013594">
    <property type="entry name" value="Dynein_heavy_tail"/>
</dbReference>
<comment type="caution">
    <text evidence="2">The sequence shown here is derived from an EMBL/GenBank/DDBJ whole genome shotgun (WGS) entry which is preliminary data.</text>
</comment>
<evidence type="ECO:0000259" key="1">
    <source>
        <dbReference type="Pfam" id="PF08385"/>
    </source>
</evidence>
<dbReference type="AlphaFoldDB" id="A0AAV1JTJ0"/>